<evidence type="ECO:0000313" key="1">
    <source>
        <dbReference type="Ensembl" id="ENSLBEP00000022008.1"/>
    </source>
</evidence>
<dbReference type="GeneTree" id="ENSGT00940000181991"/>
<protein>
    <recommendedName>
        <fullName evidence="3">Thioredoxin domain-containing protein</fullName>
    </recommendedName>
</protein>
<dbReference type="Proteomes" id="UP000261660">
    <property type="component" value="Unplaced"/>
</dbReference>
<reference evidence="1" key="1">
    <citation type="submission" date="2025-08" db="UniProtKB">
        <authorList>
            <consortium name="Ensembl"/>
        </authorList>
    </citation>
    <scope>IDENTIFICATION</scope>
</reference>
<dbReference type="Gene3D" id="3.40.30.10">
    <property type="entry name" value="Glutaredoxin"/>
    <property type="match status" value="1"/>
</dbReference>
<dbReference type="AlphaFoldDB" id="A0A3Q3FST2"/>
<dbReference type="SUPFAM" id="SSF52833">
    <property type="entry name" value="Thioredoxin-like"/>
    <property type="match status" value="1"/>
</dbReference>
<evidence type="ECO:0008006" key="3">
    <source>
        <dbReference type="Google" id="ProtNLM"/>
    </source>
</evidence>
<dbReference type="Ensembl" id="ENSLBET00000023176.1">
    <property type="protein sequence ID" value="ENSLBEP00000022008.1"/>
    <property type="gene ID" value="ENSLBEG00000016899.1"/>
</dbReference>
<sequence>LRLIISDQRKILTIFCNSSLDLCLLSCMNVVMAELAKVSERYEIASVPTFLFFKAGEKVDRLDGANACLLHMPRSIPSHCCNTAPGAGCERKS</sequence>
<proteinExistence type="predicted"/>
<evidence type="ECO:0000313" key="2">
    <source>
        <dbReference type="Proteomes" id="UP000261660"/>
    </source>
</evidence>
<dbReference type="InterPro" id="IPR036249">
    <property type="entry name" value="Thioredoxin-like_sf"/>
</dbReference>
<dbReference type="InParanoid" id="A0A3Q3FST2"/>
<keyword evidence="2" id="KW-1185">Reference proteome</keyword>
<reference evidence="1" key="2">
    <citation type="submission" date="2025-09" db="UniProtKB">
        <authorList>
            <consortium name="Ensembl"/>
        </authorList>
    </citation>
    <scope>IDENTIFICATION</scope>
</reference>
<accession>A0A3Q3FST2</accession>
<organism evidence="1 2">
    <name type="scientific">Labrus bergylta</name>
    <name type="common">ballan wrasse</name>
    <dbReference type="NCBI Taxonomy" id="56723"/>
    <lineage>
        <taxon>Eukaryota</taxon>
        <taxon>Metazoa</taxon>
        <taxon>Chordata</taxon>
        <taxon>Craniata</taxon>
        <taxon>Vertebrata</taxon>
        <taxon>Euteleostomi</taxon>
        <taxon>Actinopterygii</taxon>
        <taxon>Neopterygii</taxon>
        <taxon>Teleostei</taxon>
        <taxon>Neoteleostei</taxon>
        <taxon>Acanthomorphata</taxon>
        <taxon>Eupercaria</taxon>
        <taxon>Labriformes</taxon>
        <taxon>Labridae</taxon>
        <taxon>Labrus</taxon>
    </lineage>
</organism>
<name>A0A3Q3FST2_9LABR</name>
<dbReference type="STRING" id="56723.ENSLBEP00000022008"/>